<reference evidence="3" key="3">
    <citation type="submission" date="2015-06" db="UniProtKB">
        <authorList>
            <consortium name="EnsemblMetazoa"/>
        </authorList>
    </citation>
    <scope>IDENTIFICATION</scope>
</reference>
<dbReference type="InParanoid" id="T1F0R6"/>
<dbReference type="CTD" id="20202416"/>
<dbReference type="EMBL" id="KB095959">
    <property type="protein sequence ID" value="ESO09576.1"/>
    <property type="molecule type" value="Genomic_DNA"/>
</dbReference>
<dbReference type="RefSeq" id="XP_009012669.1">
    <property type="nucleotide sequence ID" value="XM_009014421.1"/>
</dbReference>
<dbReference type="GeneID" id="20202416"/>
<dbReference type="EMBL" id="AMQM01002996">
    <property type="status" value="NOT_ANNOTATED_CDS"/>
    <property type="molecule type" value="Genomic_DNA"/>
</dbReference>
<accession>T1F0R6</accession>
<dbReference type="AlphaFoldDB" id="T1F0R6"/>
<proteinExistence type="predicted"/>
<dbReference type="KEGG" id="hro:HELRODRAFT_168581"/>
<evidence type="ECO:0000256" key="1">
    <source>
        <dbReference type="SAM" id="MobiDB-lite"/>
    </source>
</evidence>
<protein>
    <submittedName>
        <fullName evidence="2 3">Uncharacterized protein</fullName>
    </submittedName>
</protein>
<feature type="compositionally biased region" description="Polar residues" evidence="1">
    <location>
        <begin position="84"/>
        <end position="102"/>
    </location>
</feature>
<keyword evidence="4" id="KW-1185">Reference proteome</keyword>
<reference evidence="4" key="1">
    <citation type="submission" date="2012-12" db="EMBL/GenBank/DDBJ databases">
        <authorList>
            <person name="Hellsten U."/>
            <person name="Grimwood J."/>
            <person name="Chapman J.A."/>
            <person name="Shapiro H."/>
            <person name="Aerts A."/>
            <person name="Otillar R.P."/>
            <person name="Terry A.Y."/>
            <person name="Boore J.L."/>
            <person name="Simakov O."/>
            <person name="Marletaz F."/>
            <person name="Cho S.-J."/>
            <person name="Edsinger-Gonzales E."/>
            <person name="Havlak P."/>
            <person name="Kuo D.-H."/>
            <person name="Larsson T."/>
            <person name="Lv J."/>
            <person name="Arendt D."/>
            <person name="Savage R."/>
            <person name="Osoegawa K."/>
            <person name="de Jong P."/>
            <person name="Lindberg D.R."/>
            <person name="Seaver E.C."/>
            <person name="Weisblat D.A."/>
            <person name="Putnam N.H."/>
            <person name="Grigoriev I.V."/>
            <person name="Rokhsar D.S."/>
        </authorList>
    </citation>
    <scope>NUCLEOTIDE SEQUENCE</scope>
</reference>
<dbReference type="HOGENOM" id="CLU_1951099_0_0_1"/>
<feature type="region of interest" description="Disordered" evidence="1">
    <location>
        <begin position="84"/>
        <end position="129"/>
    </location>
</feature>
<name>T1F0R6_HELRO</name>
<evidence type="ECO:0000313" key="4">
    <source>
        <dbReference type="Proteomes" id="UP000015101"/>
    </source>
</evidence>
<dbReference type="OrthoDB" id="10071890at2759"/>
<feature type="compositionally biased region" description="Polar residues" evidence="1">
    <location>
        <begin position="111"/>
        <end position="129"/>
    </location>
</feature>
<evidence type="ECO:0000313" key="2">
    <source>
        <dbReference type="EMBL" id="ESO09576.1"/>
    </source>
</evidence>
<reference evidence="2 4" key="2">
    <citation type="journal article" date="2013" name="Nature">
        <title>Insights into bilaterian evolution from three spiralian genomes.</title>
        <authorList>
            <person name="Simakov O."/>
            <person name="Marletaz F."/>
            <person name="Cho S.J."/>
            <person name="Edsinger-Gonzales E."/>
            <person name="Havlak P."/>
            <person name="Hellsten U."/>
            <person name="Kuo D.H."/>
            <person name="Larsson T."/>
            <person name="Lv J."/>
            <person name="Arendt D."/>
            <person name="Savage R."/>
            <person name="Osoegawa K."/>
            <person name="de Jong P."/>
            <person name="Grimwood J."/>
            <person name="Chapman J.A."/>
            <person name="Shapiro H."/>
            <person name="Aerts A."/>
            <person name="Otillar R.P."/>
            <person name="Terry A.Y."/>
            <person name="Boore J.L."/>
            <person name="Grigoriev I.V."/>
            <person name="Lindberg D.R."/>
            <person name="Seaver E.C."/>
            <person name="Weisblat D.A."/>
            <person name="Putnam N.H."/>
            <person name="Rokhsar D.S."/>
        </authorList>
    </citation>
    <scope>NUCLEOTIDE SEQUENCE</scope>
</reference>
<organism evidence="3 4">
    <name type="scientific">Helobdella robusta</name>
    <name type="common">Californian leech</name>
    <dbReference type="NCBI Taxonomy" id="6412"/>
    <lineage>
        <taxon>Eukaryota</taxon>
        <taxon>Metazoa</taxon>
        <taxon>Spiralia</taxon>
        <taxon>Lophotrochozoa</taxon>
        <taxon>Annelida</taxon>
        <taxon>Clitellata</taxon>
        <taxon>Hirudinea</taxon>
        <taxon>Rhynchobdellida</taxon>
        <taxon>Glossiphoniidae</taxon>
        <taxon>Helobdella</taxon>
    </lineage>
</organism>
<gene>
    <name evidence="3" type="primary">20202416</name>
    <name evidence="2" type="ORF">HELRODRAFT_168581</name>
</gene>
<dbReference type="Proteomes" id="UP000015101">
    <property type="component" value="Unassembled WGS sequence"/>
</dbReference>
<dbReference type="EnsemblMetazoa" id="HelroT168581">
    <property type="protein sequence ID" value="HelroP168581"/>
    <property type="gene ID" value="HelroG168581"/>
</dbReference>
<evidence type="ECO:0000313" key="3">
    <source>
        <dbReference type="EnsemblMetazoa" id="HelroP168581"/>
    </source>
</evidence>
<sequence>MRGKAMDECKKQESEILQTLQASCDKCLCGQDRHAMSFDVMGCDFDVIWCQIKSYQILITSRYYPSPNNAHQHISTSTHQHINTSAHQHISTSTHQHISPSAHQHAELQKRGTNNSTMQQFNYNNNTGT</sequence>